<dbReference type="RefSeq" id="XP_040767669.1">
    <property type="nucleotide sequence ID" value="XM_040902579.1"/>
</dbReference>
<evidence type="ECO:0000313" key="3">
    <source>
        <dbReference type="Proteomes" id="UP000076871"/>
    </source>
</evidence>
<dbReference type="EMBL" id="KV427610">
    <property type="protein sequence ID" value="KZT09929.1"/>
    <property type="molecule type" value="Genomic_DNA"/>
</dbReference>
<dbReference type="OrthoDB" id="3067088at2759"/>
<feature type="region of interest" description="Disordered" evidence="1">
    <location>
        <begin position="1"/>
        <end position="70"/>
    </location>
</feature>
<dbReference type="GeneID" id="63819610"/>
<reference evidence="2 3" key="1">
    <citation type="journal article" date="2016" name="Mol. Biol. Evol.">
        <title>Comparative Genomics of Early-Diverging Mushroom-Forming Fungi Provides Insights into the Origins of Lignocellulose Decay Capabilities.</title>
        <authorList>
            <person name="Nagy L.G."/>
            <person name="Riley R."/>
            <person name="Tritt A."/>
            <person name="Adam C."/>
            <person name="Daum C."/>
            <person name="Floudas D."/>
            <person name="Sun H."/>
            <person name="Yadav J.S."/>
            <person name="Pangilinan J."/>
            <person name="Larsson K.H."/>
            <person name="Matsuura K."/>
            <person name="Barry K."/>
            <person name="Labutti K."/>
            <person name="Kuo R."/>
            <person name="Ohm R.A."/>
            <person name="Bhattacharya S.S."/>
            <person name="Shirouzu T."/>
            <person name="Yoshinaga Y."/>
            <person name="Martin F.M."/>
            <person name="Grigoriev I.V."/>
            <person name="Hibbett D.S."/>
        </authorList>
    </citation>
    <scope>NUCLEOTIDE SEQUENCE [LARGE SCALE GENOMIC DNA]</scope>
    <source>
        <strain evidence="2 3">93-53</strain>
    </source>
</reference>
<keyword evidence="3" id="KW-1185">Reference proteome</keyword>
<dbReference type="InParanoid" id="A0A165G7B7"/>
<protein>
    <submittedName>
        <fullName evidence="2">Uncharacterized protein</fullName>
    </submittedName>
</protein>
<feature type="compositionally biased region" description="Polar residues" evidence="1">
    <location>
        <begin position="1"/>
        <end position="15"/>
    </location>
</feature>
<name>A0A165G7B7_9APHY</name>
<organism evidence="2 3">
    <name type="scientific">Laetiporus sulphureus 93-53</name>
    <dbReference type="NCBI Taxonomy" id="1314785"/>
    <lineage>
        <taxon>Eukaryota</taxon>
        <taxon>Fungi</taxon>
        <taxon>Dikarya</taxon>
        <taxon>Basidiomycota</taxon>
        <taxon>Agaricomycotina</taxon>
        <taxon>Agaricomycetes</taxon>
        <taxon>Polyporales</taxon>
        <taxon>Laetiporus</taxon>
    </lineage>
</organism>
<evidence type="ECO:0000256" key="1">
    <source>
        <dbReference type="SAM" id="MobiDB-lite"/>
    </source>
</evidence>
<evidence type="ECO:0000313" key="2">
    <source>
        <dbReference type="EMBL" id="KZT09929.1"/>
    </source>
</evidence>
<proteinExistence type="predicted"/>
<gene>
    <name evidence="2" type="ORF">LAESUDRAFT_465722</name>
</gene>
<dbReference type="Proteomes" id="UP000076871">
    <property type="component" value="Unassembled WGS sequence"/>
</dbReference>
<dbReference type="AlphaFoldDB" id="A0A165G7B7"/>
<accession>A0A165G7B7</accession>
<sequence>MSSHASASTAGQPSGRTMAVPPARSYSRSDPIDLTLDDDDGASSRQVIDPISSPQPRHGNLPADSPPKTPVCIGQLSTTTLVLYPVPYLLRQGHVAADSDWALVRLCYEHAAGQETIHVQKSPRRAPPIDIVPGENFGVAELKVAMSFGPMLGKGLIWLDAEVQRGQPHVTVSSSLGRAAFDSASANAGIHLKENIPVVANFLHQSGLFLDHPTLPFVVQWVMSEYYYNPHNPPPGGHARALTGVRRLG</sequence>